<dbReference type="InterPro" id="IPR000504">
    <property type="entry name" value="RRM_dom"/>
</dbReference>
<proteinExistence type="predicted"/>
<dbReference type="Pfam" id="PF00076">
    <property type="entry name" value="RRM_1"/>
    <property type="match status" value="1"/>
</dbReference>
<dbReference type="PANTHER" id="PTHR24103">
    <property type="entry name" value="E3 UBIQUITIN-PROTEIN LIGASE TRIM"/>
    <property type="match status" value="1"/>
</dbReference>
<feature type="compositionally biased region" description="Polar residues" evidence="2">
    <location>
        <begin position="672"/>
        <end position="685"/>
    </location>
</feature>
<accession>A0A0R3WD08</accession>
<dbReference type="AlphaFoldDB" id="A0A0R3WD08"/>
<gene>
    <name evidence="4" type="ORF">TASK_LOCUS8628</name>
</gene>
<reference evidence="4 5" key="2">
    <citation type="submission" date="2018-11" db="EMBL/GenBank/DDBJ databases">
        <authorList>
            <consortium name="Pathogen Informatics"/>
        </authorList>
    </citation>
    <scope>NUCLEOTIDE SEQUENCE [LARGE SCALE GENOMIC DNA]</scope>
</reference>
<evidence type="ECO:0000313" key="4">
    <source>
        <dbReference type="EMBL" id="VDK40696.1"/>
    </source>
</evidence>
<dbReference type="STRING" id="60517.A0A0R3WD08"/>
<evidence type="ECO:0000259" key="3">
    <source>
        <dbReference type="PROSITE" id="PS50102"/>
    </source>
</evidence>
<dbReference type="InterPro" id="IPR035979">
    <property type="entry name" value="RBD_domain_sf"/>
</dbReference>
<dbReference type="Proteomes" id="UP000282613">
    <property type="component" value="Unassembled WGS sequence"/>
</dbReference>
<name>A0A0R3WD08_TAEAS</name>
<keyword evidence="1" id="KW-0694">RNA-binding</keyword>
<sequence>MLSGAVLRKPKLSLHIPYTLPCEHSYCLEPCLIVRSNQTEVRCFRCKKLYPFNKAVRNAVLERRIAQCFVEERQNLVATCTACQHPAPALCECQHCEVRICSACRDSHAAKVVTSVTKSTYALLQNKKDLEEIRNSLKIMFRIQATHLRNLIERATLELEGACNRLLDRSTAKLNDLFDAHQAELNTSKGAICNMKEITRKYLQQEEFVPKMALGPLLAMKKVLEGVATLTKCIHDGVDECEKRFNLCVDYSLSGVVKNLSLIDTAGQDDNNQDDRKKVDSNDVKSAHQLVVDGLPLLARVNDIRDIFGQFGAITKVTLGQRMDSALVTFSTTGAVQKVMMAAPIRLKGAHLRVSLPENHEISLNIPYTLPCEHSYCLEPCLIARPNQTEVRCLRCNQLYPLDLAMRNANLERRVIRRFVEERRRIVVTCGACQHPAPFLRSCQHCDARICSRCRDLHAAKVATSVTKSTYALLQKKKYLEEVRNSLKMRSCSQATHLRNCIEQVTLELKEACNRLLDRSAAKLDDLFDARQAELNASKVVIDKVKETIEEHTPQTESIPQLVIVKTTESSAMLPSLHRSLSAMSRQRQILRSLGNTFRYSTVKKSFYSRRRRYAYVALESEKPLLRVISRRMPHVCGTRVKVDAMRASCISLLLAMAFKLAGDNLRVSSRQGAPKSQLSETASTCCDPKSFSPPAPALQPSPALASPPEGRPKVFVRGISWKTTVISLQVALSKLGPVQEIDVHPTRGFAIVEFRRHETAKLAIFTLWHTIDGKLVEIRPFIPKMKAERSSGKSESL</sequence>
<evidence type="ECO:0000256" key="1">
    <source>
        <dbReference type="PROSITE-ProRule" id="PRU00176"/>
    </source>
</evidence>
<dbReference type="OrthoDB" id="5850064at2759"/>
<organism evidence="6">
    <name type="scientific">Taenia asiatica</name>
    <name type="common">Asian tapeworm</name>
    <dbReference type="NCBI Taxonomy" id="60517"/>
    <lineage>
        <taxon>Eukaryota</taxon>
        <taxon>Metazoa</taxon>
        <taxon>Spiralia</taxon>
        <taxon>Lophotrochozoa</taxon>
        <taxon>Platyhelminthes</taxon>
        <taxon>Cestoda</taxon>
        <taxon>Eucestoda</taxon>
        <taxon>Cyclophyllidea</taxon>
        <taxon>Taeniidae</taxon>
        <taxon>Taenia</taxon>
    </lineage>
</organism>
<dbReference type="InterPro" id="IPR012677">
    <property type="entry name" value="Nucleotide-bd_a/b_plait_sf"/>
</dbReference>
<dbReference type="CDD" id="cd00590">
    <property type="entry name" value="RRM_SF"/>
    <property type="match status" value="2"/>
</dbReference>
<reference evidence="6" key="1">
    <citation type="submission" date="2017-02" db="UniProtKB">
        <authorList>
            <consortium name="WormBaseParasite"/>
        </authorList>
    </citation>
    <scope>IDENTIFICATION</scope>
</reference>
<evidence type="ECO:0000256" key="2">
    <source>
        <dbReference type="SAM" id="MobiDB-lite"/>
    </source>
</evidence>
<dbReference type="SUPFAM" id="SSF54928">
    <property type="entry name" value="RNA-binding domain, RBD"/>
    <property type="match status" value="2"/>
</dbReference>
<feature type="region of interest" description="Disordered" evidence="2">
    <location>
        <begin position="672"/>
        <end position="710"/>
    </location>
</feature>
<feature type="domain" description="RRM" evidence="3">
    <location>
        <begin position="713"/>
        <end position="798"/>
    </location>
</feature>
<dbReference type="InterPro" id="IPR050143">
    <property type="entry name" value="TRIM/RBCC"/>
</dbReference>
<dbReference type="WBParaSite" id="TASK_0000862701-mRNA-1">
    <property type="protein sequence ID" value="TASK_0000862701-mRNA-1"/>
    <property type="gene ID" value="TASK_0000862701"/>
</dbReference>
<dbReference type="SMART" id="SM00360">
    <property type="entry name" value="RRM"/>
    <property type="match status" value="2"/>
</dbReference>
<protein>
    <submittedName>
        <fullName evidence="6">RRM domain-containing protein</fullName>
    </submittedName>
</protein>
<evidence type="ECO:0000313" key="5">
    <source>
        <dbReference type="Proteomes" id="UP000282613"/>
    </source>
</evidence>
<keyword evidence="5" id="KW-1185">Reference proteome</keyword>
<dbReference type="PROSITE" id="PS50102">
    <property type="entry name" value="RRM"/>
    <property type="match status" value="2"/>
</dbReference>
<feature type="domain" description="RRM" evidence="3">
    <location>
        <begin position="288"/>
        <end position="369"/>
    </location>
</feature>
<dbReference type="EMBL" id="UYRS01018846">
    <property type="protein sequence ID" value="VDK40696.1"/>
    <property type="molecule type" value="Genomic_DNA"/>
</dbReference>
<dbReference type="Gene3D" id="3.30.70.330">
    <property type="match status" value="2"/>
</dbReference>
<evidence type="ECO:0000313" key="6">
    <source>
        <dbReference type="WBParaSite" id="TASK_0000862701-mRNA-1"/>
    </source>
</evidence>
<dbReference type="GO" id="GO:0003723">
    <property type="term" value="F:RNA binding"/>
    <property type="evidence" value="ECO:0007669"/>
    <property type="project" value="UniProtKB-UniRule"/>
</dbReference>